<evidence type="ECO:0000313" key="3">
    <source>
        <dbReference type="Proteomes" id="UP000886595"/>
    </source>
</evidence>
<reference evidence="2 3" key="1">
    <citation type="submission" date="2020-02" db="EMBL/GenBank/DDBJ databases">
        <authorList>
            <person name="Ma Q."/>
            <person name="Huang Y."/>
            <person name="Song X."/>
            <person name="Pei D."/>
        </authorList>
    </citation>
    <scope>NUCLEOTIDE SEQUENCE [LARGE SCALE GENOMIC DNA]</scope>
    <source>
        <strain evidence="2">Sxm20200214</strain>
        <tissue evidence="2">Leaf</tissue>
    </source>
</reference>
<dbReference type="PANTHER" id="PTHR33784">
    <property type="entry name" value="OS05G0482100 PROTEIN"/>
    <property type="match status" value="1"/>
</dbReference>
<feature type="domain" description="At2g35280-like TPR" evidence="1">
    <location>
        <begin position="55"/>
        <end position="157"/>
    </location>
</feature>
<name>A0A8X7QVH2_BRACI</name>
<dbReference type="OrthoDB" id="1865546at2759"/>
<proteinExistence type="predicted"/>
<accession>A0A8X7QVH2</accession>
<gene>
    <name evidence="2" type="ORF">Bca52824_057905</name>
</gene>
<dbReference type="InterPro" id="IPR040338">
    <property type="entry name" value="At1g67623-like"/>
</dbReference>
<dbReference type="EMBL" id="JAAMPC010000012">
    <property type="protein sequence ID" value="KAG2275350.1"/>
    <property type="molecule type" value="Genomic_DNA"/>
</dbReference>
<keyword evidence="3" id="KW-1185">Reference proteome</keyword>
<protein>
    <recommendedName>
        <fullName evidence="1">At2g35280-like TPR domain-containing protein</fullName>
    </recommendedName>
</protein>
<dbReference type="PANTHER" id="PTHR33784:SF25">
    <property type="entry name" value="NUCLEIC ACID-BINDING, OB-FOLD-LIKE PROTEIN"/>
    <property type="match status" value="1"/>
</dbReference>
<sequence>MTLPDLPDDVLGIILGKVGGKSFEDFVGCFLSCKTFQRISKFPEVLQKLDLTQAFPPPWERIPENSQIIFDCAHFGNVHAIFLSGLIEYYFVKPRVTGINNLKMAADAGHCEAMYLYGMALIYENQLTEGSNYIKKLWRERGFQVVRQCQENCSRVVLDMSVREYRVYEKLFAEIDVSNECVVGELDEVCDGCFIYKEIFRFIDYMQF</sequence>
<comment type="caution">
    <text evidence="2">The sequence shown here is derived from an EMBL/GenBank/DDBJ whole genome shotgun (WGS) entry which is preliminary data.</text>
</comment>
<dbReference type="InterPro" id="IPR057136">
    <property type="entry name" value="At2g35280_TPR_dom"/>
</dbReference>
<organism evidence="2 3">
    <name type="scientific">Brassica carinata</name>
    <name type="common">Ethiopian mustard</name>
    <name type="synonym">Abyssinian cabbage</name>
    <dbReference type="NCBI Taxonomy" id="52824"/>
    <lineage>
        <taxon>Eukaryota</taxon>
        <taxon>Viridiplantae</taxon>
        <taxon>Streptophyta</taxon>
        <taxon>Embryophyta</taxon>
        <taxon>Tracheophyta</taxon>
        <taxon>Spermatophyta</taxon>
        <taxon>Magnoliopsida</taxon>
        <taxon>eudicotyledons</taxon>
        <taxon>Gunneridae</taxon>
        <taxon>Pentapetalae</taxon>
        <taxon>rosids</taxon>
        <taxon>malvids</taxon>
        <taxon>Brassicales</taxon>
        <taxon>Brassicaceae</taxon>
        <taxon>Brassiceae</taxon>
        <taxon>Brassica</taxon>
    </lineage>
</organism>
<evidence type="ECO:0000313" key="2">
    <source>
        <dbReference type="EMBL" id="KAG2275350.1"/>
    </source>
</evidence>
<dbReference type="Pfam" id="PF23310">
    <property type="entry name" value="TPR_27"/>
    <property type="match status" value="1"/>
</dbReference>
<dbReference type="Proteomes" id="UP000886595">
    <property type="component" value="Unassembled WGS sequence"/>
</dbReference>
<dbReference type="AlphaFoldDB" id="A0A8X7QVH2"/>
<evidence type="ECO:0000259" key="1">
    <source>
        <dbReference type="Pfam" id="PF23310"/>
    </source>
</evidence>